<evidence type="ECO:0000313" key="2">
    <source>
        <dbReference type="EMBL" id="GHF12361.1"/>
    </source>
</evidence>
<proteinExistence type="predicted"/>
<dbReference type="SUPFAM" id="SSF51735">
    <property type="entry name" value="NAD(P)-binding Rossmann-fold domains"/>
    <property type="match status" value="1"/>
</dbReference>
<dbReference type="PANTHER" id="PTHR48079">
    <property type="entry name" value="PROTEIN YEEZ"/>
    <property type="match status" value="1"/>
</dbReference>
<comment type="caution">
    <text evidence="2">The sequence shown here is derived from an EMBL/GenBank/DDBJ whole genome shotgun (WGS) entry which is preliminary data.</text>
</comment>
<dbReference type="InterPro" id="IPR001509">
    <property type="entry name" value="Epimerase_deHydtase"/>
</dbReference>
<dbReference type="PANTHER" id="PTHR48079:SF6">
    <property type="entry name" value="NAD(P)-BINDING DOMAIN-CONTAINING PROTEIN-RELATED"/>
    <property type="match status" value="1"/>
</dbReference>
<reference evidence="2" key="1">
    <citation type="journal article" date="2014" name="Int. J. Syst. Evol. Microbiol.">
        <title>Complete genome sequence of Corynebacterium casei LMG S-19264T (=DSM 44701T), isolated from a smear-ripened cheese.</title>
        <authorList>
            <consortium name="US DOE Joint Genome Institute (JGI-PGF)"/>
            <person name="Walter F."/>
            <person name="Albersmeier A."/>
            <person name="Kalinowski J."/>
            <person name="Ruckert C."/>
        </authorList>
    </citation>
    <scope>NUCLEOTIDE SEQUENCE</scope>
    <source>
        <strain evidence="2">JCM 3302</strain>
    </source>
</reference>
<evidence type="ECO:0000313" key="3">
    <source>
        <dbReference type="Proteomes" id="UP000641386"/>
    </source>
</evidence>
<dbReference type="GO" id="GO:0005737">
    <property type="term" value="C:cytoplasm"/>
    <property type="evidence" value="ECO:0007669"/>
    <property type="project" value="TreeGrafter"/>
</dbReference>
<keyword evidence="3" id="KW-1185">Reference proteome</keyword>
<dbReference type="CDD" id="cd05262">
    <property type="entry name" value="SDR_a7"/>
    <property type="match status" value="1"/>
</dbReference>
<dbReference type="AlphaFoldDB" id="A0A919E4J6"/>
<dbReference type="EMBL" id="BNBC01000062">
    <property type="protein sequence ID" value="GHF12361.1"/>
    <property type="molecule type" value="Genomic_DNA"/>
</dbReference>
<feature type="domain" description="NAD-dependent epimerase/dehydratase" evidence="1">
    <location>
        <begin position="3"/>
        <end position="83"/>
    </location>
</feature>
<sequence>MRVFVTGASGWIGSAVVDDLMTAGHEVVGLARSETSAQSLASKGAVVLRGDLDDLDSLRRGATDADAVVHMANKHDWGNPAESDRAERTAVETLAEALVGTDRPFVVAAAISGLVEGRAAVESDPSPAVGPDSNRGGSENLALDYVGQGVHTIISRFAPSVHGTGDWGFVNFLVCAARKQGVSGYIGDGSTTWSAVHRSDAARLIRLGLEKAPAGTRLHVTAEEAITTKAIAEAIGRYLGIPVVSIDPEDAGAHFGFVGGFFARTMTASSEITRAALSWAPTGPTLVEDIESGAYATA</sequence>
<name>A0A919E4J6_9ACTN</name>
<dbReference type="RefSeq" id="WP_189907691.1">
    <property type="nucleotide sequence ID" value="NZ_BNBC01000062.1"/>
</dbReference>
<organism evidence="2 3">
    <name type="scientific">Streptomyces spiralis</name>
    <dbReference type="NCBI Taxonomy" id="66376"/>
    <lineage>
        <taxon>Bacteria</taxon>
        <taxon>Bacillati</taxon>
        <taxon>Actinomycetota</taxon>
        <taxon>Actinomycetes</taxon>
        <taxon>Kitasatosporales</taxon>
        <taxon>Streptomycetaceae</taxon>
        <taxon>Streptomyces</taxon>
    </lineage>
</organism>
<evidence type="ECO:0000259" key="1">
    <source>
        <dbReference type="Pfam" id="PF01370"/>
    </source>
</evidence>
<reference evidence="2" key="2">
    <citation type="submission" date="2020-09" db="EMBL/GenBank/DDBJ databases">
        <authorList>
            <person name="Sun Q."/>
            <person name="Ohkuma M."/>
        </authorList>
    </citation>
    <scope>NUCLEOTIDE SEQUENCE</scope>
    <source>
        <strain evidence="2">JCM 3302</strain>
    </source>
</reference>
<accession>A0A919E4J6</accession>
<dbReference type="Pfam" id="PF01370">
    <property type="entry name" value="Epimerase"/>
    <property type="match status" value="1"/>
</dbReference>
<protein>
    <submittedName>
        <fullName evidence="2">Oxidoreductase</fullName>
    </submittedName>
</protein>
<dbReference type="Proteomes" id="UP000641386">
    <property type="component" value="Unassembled WGS sequence"/>
</dbReference>
<gene>
    <name evidence="2" type="ORF">GCM10014715_80070</name>
</gene>
<dbReference type="InterPro" id="IPR051783">
    <property type="entry name" value="NAD(P)-dependent_oxidoreduct"/>
</dbReference>
<dbReference type="GO" id="GO:0004029">
    <property type="term" value="F:aldehyde dehydrogenase (NAD+) activity"/>
    <property type="evidence" value="ECO:0007669"/>
    <property type="project" value="TreeGrafter"/>
</dbReference>
<dbReference type="InterPro" id="IPR036291">
    <property type="entry name" value="NAD(P)-bd_dom_sf"/>
</dbReference>
<dbReference type="Gene3D" id="3.40.50.720">
    <property type="entry name" value="NAD(P)-binding Rossmann-like Domain"/>
    <property type="match status" value="1"/>
</dbReference>